<dbReference type="PROSITE" id="PS01149">
    <property type="entry name" value="PSI_RSU"/>
    <property type="match status" value="1"/>
</dbReference>
<dbReference type="EC" id="5.4.99.-" evidence="4"/>
<evidence type="ECO:0000256" key="4">
    <source>
        <dbReference type="RuleBase" id="RU003887"/>
    </source>
</evidence>
<comment type="similarity">
    <text evidence="1 4">Belongs to the pseudouridine synthase RsuA family.</text>
</comment>
<keyword evidence="8" id="KW-1185">Reference proteome</keyword>
<dbReference type="CDD" id="cd00165">
    <property type="entry name" value="S4"/>
    <property type="match status" value="1"/>
</dbReference>
<dbReference type="InterPro" id="IPR018496">
    <property type="entry name" value="PsdUridine_synth_RsuA/RluB_CS"/>
</dbReference>
<keyword evidence="3" id="KW-0694">RNA-binding</keyword>
<dbReference type="SMART" id="SM00363">
    <property type="entry name" value="S4"/>
    <property type="match status" value="1"/>
</dbReference>
<evidence type="ECO:0000256" key="2">
    <source>
        <dbReference type="ARBA" id="ARBA00023235"/>
    </source>
</evidence>
<dbReference type="SUPFAM" id="SSF55174">
    <property type="entry name" value="Alpha-L RNA-binding motif"/>
    <property type="match status" value="1"/>
</dbReference>
<organism evidence="7 8">
    <name type="scientific">Ohessyouella blattaphilus</name>
    <dbReference type="NCBI Taxonomy" id="2949333"/>
    <lineage>
        <taxon>Bacteria</taxon>
        <taxon>Bacillati</taxon>
        <taxon>Bacillota</taxon>
        <taxon>Clostridia</taxon>
        <taxon>Lachnospirales</taxon>
        <taxon>Lachnospiraceae</taxon>
        <taxon>Ohessyouella</taxon>
    </lineage>
</organism>
<dbReference type="Gene3D" id="3.10.290.10">
    <property type="entry name" value="RNA-binding S4 domain"/>
    <property type="match status" value="1"/>
</dbReference>
<reference evidence="7 8" key="1">
    <citation type="journal article" date="2022" name="Genome Biol. Evol.">
        <title>Host diet, physiology and behaviors set the stage for Lachnospiraceae cladogenesis.</title>
        <authorList>
            <person name="Vera-Ponce De Leon A."/>
            <person name="Schneider M."/>
            <person name="Jahnes B.C."/>
            <person name="Sadowski V."/>
            <person name="Camuy-Velez L.A."/>
            <person name="Duan J."/>
            <person name="Sabree Z.L."/>
        </authorList>
    </citation>
    <scope>NUCLEOTIDE SEQUENCE [LARGE SCALE GENOMIC DNA]</scope>
    <source>
        <strain evidence="7 8">PAL227</strain>
    </source>
</reference>
<dbReference type="Pfam" id="PF01479">
    <property type="entry name" value="S4"/>
    <property type="match status" value="1"/>
</dbReference>
<dbReference type="Proteomes" id="UP001523565">
    <property type="component" value="Unassembled WGS sequence"/>
</dbReference>
<sequence>MIRLNKFLSDAGVASRRGADKLIAQGRVKVDGQVATMGMQVDDSMEITVGKKVISGPATKVVLMYNKPRGVVCTEDKRDRHNIIRVMNYPERITYAGRLDKDSEGLMIMTNDGDLINHIMRARNHHEKEYQVTVDKEIDTAFKKAMESGVHIFDEEKRLDAVTRPAKVEIIGKNTFTIVLTQGLNRQIRRMCSALGFQVKTLRRTRIMNLELGSLPVGEYRKLRKEEIEELYGEQEESPGNGAHGSARLPFK</sequence>
<proteinExistence type="inferred from homology"/>
<dbReference type="NCBIfam" id="TIGR00093">
    <property type="entry name" value="pseudouridine synthase"/>
    <property type="match status" value="1"/>
</dbReference>
<dbReference type="Gene3D" id="3.30.70.580">
    <property type="entry name" value="Pseudouridine synthase I, catalytic domain, N-terminal subdomain"/>
    <property type="match status" value="1"/>
</dbReference>
<dbReference type="EMBL" id="JAMZFV010000001">
    <property type="protein sequence ID" value="MCP1108822.1"/>
    <property type="molecule type" value="Genomic_DNA"/>
</dbReference>
<evidence type="ECO:0000256" key="3">
    <source>
        <dbReference type="PROSITE-ProRule" id="PRU00182"/>
    </source>
</evidence>
<comment type="caution">
    <text evidence="7">The sequence shown here is derived from an EMBL/GenBank/DDBJ whole genome shotgun (WGS) entry which is preliminary data.</text>
</comment>
<gene>
    <name evidence="7" type="ORF">NK118_00960</name>
</gene>
<dbReference type="InterPro" id="IPR036986">
    <property type="entry name" value="S4_RNA-bd_sf"/>
</dbReference>
<name>A0ABT1EGD4_9FIRM</name>
<accession>A0ABT1EGD4</accession>
<dbReference type="InterPro" id="IPR020103">
    <property type="entry name" value="PsdUridine_synth_cat_dom_sf"/>
</dbReference>
<dbReference type="InterPro" id="IPR050343">
    <property type="entry name" value="RsuA_PseudoU_synthase"/>
</dbReference>
<dbReference type="InterPro" id="IPR042092">
    <property type="entry name" value="PsdUridine_s_RsuA/RluB/E/F_cat"/>
</dbReference>
<evidence type="ECO:0000259" key="6">
    <source>
        <dbReference type="SMART" id="SM00363"/>
    </source>
</evidence>
<dbReference type="PROSITE" id="PS50889">
    <property type="entry name" value="S4"/>
    <property type="match status" value="1"/>
</dbReference>
<dbReference type="InterPro" id="IPR000748">
    <property type="entry name" value="PsdUridine_synth_RsuA/RluB/E/F"/>
</dbReference>
<protein>
    <recommendedName>
        <fullName evidence="4">Pseudouridine synthase</fullName>
        <ecNumber evidence="4">5.4.99.-</ecNumber>
    </recommendedName>
</protein>
<evidence type="ECO:0000256" key="1">
    <source>
        <dbReference type="ARBA" id="ARBA00008348"/>
    </source>
</evidence>
<dbReference type="Pfam" id="PF00849">
    <property type="entry name" value="PseudoU_synth_2"/>
    <property type="match status" value="1"/>
</dbReference>
<dbReference type="InterPro" id="IPR006145">
    <property type="entry name" value="PsdUridine_synth_RsuA/RluA"/>
</dbReference>
<dbReference type="Gene3D" id="3.30.70.1560">
    <property type="entry name" value="Alpha-L RNA-binding motif"/>
    <property type="match status" value="1"/>
</dbReference>
<evidence type="ECO:0000313" key="7">
    <source>
        <dbReference type="EMBL" id="MCP1108822.1"/>
    </source>
</evidence>
<evidence type="ECO:0000313" key="8">
    <source>
        <dbReference type="Proteomes" id="UP001523565"/>
    </source>
</evidence>
<evidence type="ECO:0000256" key="5">
    <source>
        <dbReference type="SAM" id="MobiDB-lite"/>
    </source>
</evidence>
<dbReference type="InterPro" id="IPR020094">
    <property type="entry name" value="TruA/RsuA/RluB/E/F_N"/>
</dbReference>
<dbReference type="RefSeq" id="WP_262067727.1">
    <property type="nucleotide sequence ID" value="NZ_JAMXOC010000001.1"/>
</dbReference>
<dbReference type="InterPro" id="IPR002942">
    <property type="entry name" value="S4_RNA-bd"/>
</dbReference>
<dbReference type="PANTHER" id="PTHR47683">
    <property type="entry name" value="PSEUDOURIDINE SYNTHASE FAMILY PROTEIN-RELATED"/>
    <property type="match status" value="1"/>
</dbReference>
<keyword evidence="2 4" id="KW-0413">Isomerase</keyword>
<dbReference type="PANTHER" id="PTHR47683:SF2">
    <property type="entry name" value="RNA-BINDING S4 DOMAIN-CONTAINING PROTEIN"/>
    <property type="match status" value="1"/>
</dbReference>
<dbReference type="SUPFAM" id="SSF55120">
    <property type="entry name" value="Pseudouridine synthase"/>
    <property type="match status" value="1"/>
</dbReference>
<feature type="region of interest" description="Disordered" evidence="5">
    <location>
        <begin position="231"/>
        <end position="252"/>
    </location>
</feature>
<feature type="domain" description="RNA-binding S4" evidence="6">
    <location>
        <begin position="2"/>
        <end position="59"/>
    </location>
</feature>